<dbReference type="PANTHER" id="PTHR46890">
    <property type="entry name" value="NON-LTR RETROLELEMENT REVERSE TRANSCRIPTASE-LIKE PROTEIN-RELATED"/>
    <property type="match status" value="1"/>
</dbReference>
<feature type="domain" description="Reverse transcriptase" evidence="1">
    <location>
        <begin position="2"/>
        <end position="135"/>
    </location>
</feature>
<accession>A0A1S3YF55</accession>
<dbReference type="AlphaFoldDB" id="A0A1S3YF55"/>
<dbReference type="RefSeq" id="XP_016450638.1">
    <property type="nucleotide sequence ID" value="XM_016595152.1"/>
</dbReference>
<dbReference type="InterPro" id="IPR052343">
    <property type="entry name" value="Retrotransposon-Effector_Assoc"/>
</dbReference>
<protein>
    <submittedName>
        <fullName evidence="3">Secreted RxLR effector protein 78-like</fullName>
    </submittedName>
</protein>
<dbReference type="OrthoDB" id="1733541at2759"/>
<evidence type="ECO:0000313" key="3">
    <source>
        <dbReference type="RefSeq" id="XP_016450638.1"/>
    </source>
</evidence>
<dbReference type="OMA" id="DSIMECV"/>
<gene>
    <name evidence="3" type="primary">LOC107775422</name>
</gene>
<reference evidence="2" key="1">
    <citation type="journal article" date="2014" name="Nat. Commun.">
        <title>The tobacco genome sequence and its comparison with those of tomato and potato.</title>
        <authorList>
            <person name="Sierro N."/>
            <person name="Battey J.N."/>
            <person name="Ouadi S."/>
            <person name="Bakaher N."/>
            <person name="Bovet L."/>
            <person name="Willig A."/>
            <person name="Goepfert S."/>
            <person name="Peitsch M.C."/>
            <person name="Ivanov N.V."/>
        </authorList>
    </citation>
    <scope>NUCLEOTIDE SEQUENCE [LARGE SCALE GENOMIC DNA]</scope>
</reference>
<dbReference type="InterPro" id="IPR000477">
    <property type="entry name" value="RT_dom"/>
</dbReference>
<dbReference type="Proteomes" id="UP000790787">
    <property type="component" value="Chromosome 20"/>
</dbReference>
<keyword evidence="2" id="KW-1185">Reference proteome</keyword>
<sequence length="135" mass="15050">MYKLITKTFTARLKLVVDSLVGLSQSAFIAGRSILDNVIVAHELVKDYTQNGLSPRCLIKINIRKTYDSVKWGFLKSVLLKFGLPGKFMDSIMECVTAVSSSLLINEGLTPKFMAKKGLRQGNPMSLYLFILAME</sequence>
<dbReference type="PANTHER" id="PTHR46890:SF48">
    <property type="entry name" value="RNA-DIRECTED DNA POLYMERASE"/>
    <property type="match status" value="1"/>
</dbReference>
<organism evidence="2 3">
    <name type="scientific">Nicotiana tabacum</name>
    <name type="common">Common tobacco</name>
    <dbReference type="NCBI Taxonomy" id="4097"/>
    <lineage>
        <taxon>Eukaryota</taxon>
        <taxon>Viridiplantae</taxon>
        <taxon>Streptophyta</taxon>
        <taxon>Embryophyta</taxon>
        <taxon>Tracheophyta</taxon>
        <taxon>Spermatophyta</taxon>
        <taxon>Magnoliopsida</taxon>
        <taxon>eudicotyledons</taxon>
        <taxon>Gunneridae</taxon>
        <taxon>Pentapetalae</taxon>
        <taxon>asterids</taxon>
        <taxon>lamiids</taxon>
        <taxon>Solanales</taxon>
        <taxon>Solanaceae</taxon>
        <taxon>Nicotianoideae</taxon>
        <taxon>Nicotianeae</taxon>
        <taxon>Nicotiana</taxon>
    </lineage>
</organism>
<reference evidence="3" key="2">
    <citation type="submission" date="2025-08" db="UniProtKB">
        <authorList>
            <consortium name="RefSeq"/>
        </authorList>
    </citation>
    <scope>IDENTIFICATION</scope>
    <source>
        <tissue evidence="3">Leaf</tissue>
    </source>
</reference>
<evidence type="ECO:0000313" key="2">
    <source>
        <dbReference type="Proteomes" id="UP000790787"/>
    </source>
</evidence>
<evidence type="ECO:0000259" key="1">
    <source>
        <dbReference type="Pfam" id="PF00078"/>
    </source>
</evidence>
<name>A0A1S3YF55_TOBAC</name>
<dbReference type="PaxDb" id="4097-A0A1S3YF55"/>
<proteinExistence type="predicted"/>
<dbReference type="GeneID" id="107775422"/>
<dbReference type="SMR" id="A0A1S3YF55"/>
<dbReference type="STRING" id="4097.A0A1S3YF55"/>
<dbReference type="KEGG" id="nta:107775422"/>
<dbReference type="Pfam" id="PF00078">
    <property type="entry name" value="RVT_1"/>
    <property type="match status" value="1"/>
</dbReference>